<comment type="caution">
    <text evidence="1">The sequence shown here is derived from an EMBL/GenBank/DDBJ whole genome shotgun (WGS) entry which is preliminary data.</text>
</comment>
<organism evidence="1 2">
    <name type="scientific">Babesia bovis</name>
    <dbReference type="NCBI Taxonomy" id="5865"/>
    <lineage>
        <taxon>Eukaryota</taxon>
        <taxon>Sar</taxon>
        <taxon>Alveolata</taxon>
        <taxon>Apicomplexa</taxon>
        <taxon>Aconoidasida</taxon>
        <taxon>Piroplasmida</taxon>
        <taxon>Babesiidae</taxon>
        <taxon>Babesia</taxon>
    </lineage>
</organism>
<dbReference type="eggNOG" id="ENOG502QQGX">
    <property type="taxonomic scope" value="Eukaryota"/>
</dbReference>
<sequence>MGYIGRRTLHVPWNVSRLHLGNYYPYKEICAYYTNAKSGKQHTIGDALAYWNPLTGVSFVSLQCRSYSATGPAFSNDEGICIDSVRDVTGNALCSKLSTLSSKPMPSDNLNGILHPNIETANPESEREESHSCAADAAFQLQEGETIDWNNKQLCRLSHRNLLLYLYNNVDMATVVKITNQVLAPYQTLPKRKKASQRRQYLQKFLRCIRKHQPLEDHVQLGKWMIRSIDLLTCDDLYSMLRVRHILNYDNSFETFRASFGMENFETFSNVRSNKVLQEKIIGEQAIKSRTAQRNLLMRHLKINKFRFLKDQNVTKAVYEANIEWSDNTVEMSPLNAENYAFIYNLPFIDEEELNQALSDVLSRFAKVKKIEILFDRLPPLTSFVKRASIPRHVAPPPRDKYSPLYALVGKLMKRGDNISDRVRKMELALQFVANTLVEQTNVEVNSGTNTIKTIQPMDIFKVTNEVESLGTNSLVGDCKKGMVMPDGDIAYTNTLLCSTGLLPTGEAPRPPSECKIMASYKRKRISSGNNTVVTANTYTASITTDWPSITQVNLDNHVDPSMLDQLANKSRMHGRMDPQWIVLRFPTFKHAYFARKRLMLKFVDEPRSIVSFDTKRSIFHNG</sequence>
<reference evidence="1 2" key="1">
    <citation type="journal article" date="2007" name="PLoS Pathog.">
        <title>Genome sequence of Babesia bovis and comparative analysis of apicomplexan hemoprotozoa.</title>
        <authorList>
            <person name="Brayton K.A."/>
            <person name="Lau A.O.T."/>
            <person name="Herndon D.R."/>
            <person name="Hannick L."/>
            <person name="Kappmeyer L.S."/>
            <person name="Berens S.J."/>
            <person name="Bidwell S.L."/>
            <person name="Brown W.C."/>
            <person name="Crabtree J."/>
            <person name="Fadrosh D."/>
            <person name="Feldblum T."/>
            <person name="Forberger H.A."/>
            <person name="Haas B.J."/>
            <person name="Howell J.M."/>
            <person name="Khouri H."/>
            <person name="Koo H."/>
            <person name="Mann D.J."/>
            <person name="Norimine J."/>
            <person name="Paulsen I.T."/>
            <person name="Radune D."/>
            <person name="Ren Q."/>
            <person name="Smith R.K. Jr."/>
            <person name="Suarez C.E."/>
            <person name="White O."/>
            <person name="Wortman J.R."/>
            <person name="Knowles D.P. Jr."/>
            <person name="McElwain T.F."/>
            <person name="Nene V.M."/>
        </authorList>
    </citation>
    <scope>NUCLEOTIDE SEQUENCE [LARGE SCALE GENOMIC DNA]</scope>
    <source>
        <strain evidence="1">T2Bo</strain>
    </source>
</reference>
<dbReference type="OMA" id="IRCIDLL"/>
<dbReference type="InParanoid" id="A7ASY5"/>
<keyword evidence="2" id="KW-1185">Reference proteome</keyword>
<evidence type="ECO:0000313" key="1">
    <source>
        <dbReference type="EMBL" id="EDO06046.1"/>
    </source>
</evidence>
<proteinExistence type="predicted"/>
<name>A7ASY5_BABBO</name>
<dbReference type="EMBL" id="AAXT01000003">
    <property type="protein sequence ID" value="EDO06046.1"/>
    <property type="molecule type" value="Genomic_DNA"/>
</dbReference>
<evidence type="ECO:0000313" key="2">
    <source>
        <dbReference type="Proteomes" id="UP000002173"/>
    </source>
</evidence>
<accession>A7ASY5</accession>
<gene>
    <name evidence="1" type="ORF">BBOV_II000860</name>
</gene>
<dbReference type="AlphaFoldDB" id="A7ASY5"/>
<protein>
    <submittedName>
        <fullName evidence="1">Uncharacterized protein</fullName>
    </submittedName>
</protein>
<dbReference type="Proteomes" id="UP000002173">
    <property type="component" value="Chromosome 2"/>
</dbReference>
<dbReference type="VEuPathDB" id="PiroplasmaDB:BBOV_II000860"/>